<evidence type="ECO:0000256" key="1">
    <source>
        <dbReference type="SAM" id="MobiDB-lite"/>
    </source>
</evidence>
<name>A0A921UJG1_SORBI</name>
<evidence type="ECO:0000313" key="3">
    <source>
        <dbReference type="Proteomes" id="UP000807115"/>
    </source>
</evidence>
<dbReference type="Proteomes" id="UP000807115">
    <property type="component" value="Chromosome 4"/>
</dbReference>
<organism evidence="2 3">
    <name type="scientific">Sorghum bicolor</name>
    <name type="common">Sorghum</name>
    <name type="synonym">Sorghum vulgare</name>
    <dbReference type="NCBI Taxonomy" id="4558"/>
    <lineage>
        <taxon>Eukaryota</taxon>
        <taxon>Viridiplantae</taxon>
        <taxon>Streptophyta</taxon>
        <taxon>Embryophyta</taxon>
        <taxon>Tracheophyta</taxon>
        <taxon>Spermatophyta</taxon>
        <taxon>Magnoliopsida</taxon>
        <taxon>Liliopsida</taxon>
        <taxon>Poales</taxon>
        <taxon>Poaceae</taxon>
        <taxon>PACMAD clade</taxon>
        <taxon>Panicoideae</taxon>
        <taxon>Andropogonodae</taxon>
        <taxon>Andropogoneae</taxon>
        <taxon>Sorghinae</taxon>
        <taxon>Sorghum</taxon>
    </lineage>
</organism>
<feature type="compositionally biased region" description="Polar residues" evidence="1">
    <location>
        <begin position="18"/>
        <end position="28"/>
    </location>
</feature>
<sequence length="122" mass="14236">MSLWMREREDRGGGSRSMHSSVKVSDTAVQPEWSYLQKKARQIIEHQCSLCNRIMRPRERERERDREREMGTAVVYAWRHGGEGEAGEEHRKHKHFSLPISYANSDDVDVPTTASKVERLLN</sequence>
<dbReference type="EMBL" id="CM027683">
    <property type="protein sequence ID" value="KAG0533739.1"/>
    <property type="molecule type" value="Genomic_DNA"/>
</dbReference>
<proteinExistence type="predicted"/>
<feature type="compositionally biased region" description="Basic and acidic residues" evidence="1">
    <location>
        <begin position="1"/>
        <end position="13"/>
    </location>
</feature>
<gene>
    <name evidence="2" type="ORF">BDA96_04G218800</name>
</gene>
<evidence type="ECO:0000313" key="2">
    <source>
        <dbReference type="EMBL" id="KAG0533739.1"/>
    </source>
</evidence>
<feature type="region of interest" description="Disordered" evidence="1">
    <location>
        <begin position="1"/>
        <end position="28"/>
    </location>
</feature>
<reference evidence="2" key="2">
    <citation type="submission" date="2020-10" db="EMBL/GenBank/DDBJ databases">
        <authorList>
            <person name="Cooper E.A."/>
            <person name="Brenton Z.W."/>
            <person name="Flinn B.S."/>
            <person name="Jenkins J."/>
            <person name="Shu S."/>
            <person name="Flowers D."/>
            <person name="Luo F."/>
            <person name="Wang Y."/>
            <person name="Xia P."/>
            <person name="Barry K."/>
            <person name="Daum C."/>
            <person name="Lipzen A."/>
            <person name="Yoshinaga Y."/>
            <person name="Schmutz J."/>
            <person name="Saski C."/>
            <person name="Vermerris W."/>
            <person name="Kresovich S."/>
        </authorList>
    </citation>
    <scope>NUCLEOTIDE SEQUENCE</scope>
</reference>
<reference evidence="2" key="1">
    <citation type="journal article" date="2019" name="BMC Genomics">
        <title>A new reference genome for Sorghum bicolor reveals high levels of sequence similarity between sweet and grain genotypes: implications for the genetics of sugar metabolism.</title>
        <authorList>
            <person name="Cooper E.A."/>
            <person name="Brenton Z.W."/>
            <person name="Flinn B.S."/>
            <person name="Jenkins J."/>
            <person name="Shu S."/>
            <person name="Flowers D."/>
            <person name="Luo F."/>
            <person name="Wang Y."/>
            <person name="Xia P."/>
            <person name="Barry K."/>
            <person name="Daum C."/>
            <person name="Lipzen A."/>
            <person name="Yoshinaga Y."/>
            <person name="Schmutz J."/>
            <person name="Saski C."/>
            <person name="Vermerris W."/>
            <person name="Kresovich S."/>
        </authorList>
    </citation>
    <scope>NUCLEOTIDE SEQUENCE</scope>
</reference>
<accession>A0A921UJG1</accession>
<comment type="caution">
    <text evidence="2">The sequence shown here is derived from an EMBL/GenBank/DDBJ whole genome shotgun (WGS) entry which is preliminary data.</text>
</comment>
<protein>
    <submittedName>
        <fullName evidence="2">Uncharacterized protein</fullName>
    </submittedName>
</protein>
<dbReference type="AlphaFoldDB" id="A0A921UJG1"/>